<evidence type="ECO:0000313" key="2">
    <source>
        <dbReference type="EnsemblMetazoa" id="GPPI042114-PA"/>
    </source>
</evidence>
<dbReference type="STRING" id="67801.A0A1B0BVU6"/>
<feature type="region of interest" description="Disordered" evidence="1">
    <location>
        <begin position="1"/>
        <end position="66"/>
    </location>
</feature>
<dbReference type="EMBL" id="JXJN01021479">
    <property type="status" value="NOT_ANNOTATED_CDS"/>
    <property type="molecule type" value="Genomic_DNA"/>
</dbReference>
<keyword evidence="3" id="KW-1185">Reference proteome</keyword>
<dbReference type="Proteomes" id="UP000092460">
    <property type="component" value="Unassembled WGS sequence"/>
</dbReference>
<accession>A0A1B0BVU6</accession>
<sequence>MGNVTIKASSSSHSPRSSTPKQLQKYLQHPSIRPDKIIKTPEDKVAKEKPAKRPSSQGESSSNASISCNKLYSEPISPKICGKLLETKQSVRMSPEEMASQELAQWRENEANYQLEINKKLELDVLSCAKNYVSKTHKGEEVIAGKSAAGYTNSDLTIPVEDVVSALTQSSVGSSIEVIEEASPSAVRKEQSEVDSSLALRIESNSPLLHFDKVKVNEMLKPSTRSKEKEKIGERDHENDRSSKSKDRHRDKSRSCKRSRSHSRSRSRSHERKKRQKSSHK</sequence>
<dbReference type="AlphaFoldDB" id="A0A1B0BVU6"/>
<reference evidence="3" key="1">
    <citation type="submission" date="2015-01" db="EMBL/GenBank/DDBJ databases">
        <authorList>
            <person name="Aksoy S."/>
            <person name="Warren W."/>
            <person name="Wilson R.K."/>
        </authorList>
    </citation>
    <scope>NUCLEOTIDE SEQUENCE [LARGE SCALE GENOMIC DNA]</scope>
    <source>
        <strain evidence="3">IAEA</strain>
    </source>
</reference>
<dbReference type="EnsemblMetazoa" id="GPPI042114-RA">
    <property type="protein sequence ID" value="GPPI042114-PA"/>
    <property type="gene ID" value="GPPI042114"/>
</dbReference>
<feature type="compositionally biased region" description="Polar residues" evidence="1">
    <location>
        <begin position="54"/>
        <end position="66"/>
    </location>
</feature>
<evidence type="ECO:0000313" key="3">
    <source>
        <dbReference type="Proteomes" id="UP000092460"/>
    </source>
</evidence>
<feature type="compositionally biased region" description="Basic and acidic residues" evidence="1">
    <location>
        <begin position="32"/>
        <end position="51"/>
    </location>
</feature>
<evidence type="ECO:0000256" key="1">
    <source>
        <dbReference type="SAM" id="MobiDB-lite"/>
    </source>
</evidence>
<name>A0A1B0BVU6_9MUSC</name>
<dbReference type="VEuPathDB" id="VectorBase:GPPI042114"/>
<protein>
    <submittedName>
        <fullName evidence="2">Uncharacterized protein</fullName>
    </submittedName>
</protein>
<reference evidence="2" key="2">
    <citation type="submission" date="2020-05" db="UniProtKB">
        <authorList>
            <consortium name="EnsemblMetazoa"/>
        </authorList>
    </citation>
    <scope>IDENTIFICATION</scope>
    <source>
        <strain evidence="2">IAEA</strain>
    </source>
</reference>
<proteinExistence type="predicted"/>
<feature type="compositionally biased region" description="Low complexity" evidence="1">
    <location>
        <begin position="9"/>
        <end position="18"/>
    </location>
</feature>
<feature type="region of interest" description="Disordered" evidence="1">
    <location>
        <begin position="211"/>
        <end position="281"/>
    </location>
</feature>
<feature type="compositionally biased region" description="Basic residues" evidence="1">
    <location>
        <begin position="255"/>
        <end position="281"/>
    </location>
</feature>
<feature type="compositionally biased region" description="Basic and acidic residues" evidence="1">
    <location>
        <begin position="225"/>
        <end position="254"/>
    </location>
</feature>
<organism evidence="2 3">
    <name type="scientific">Glossina palpalis gambiensis</name>
    <dbReference type="NCBI Taxonomy" id="67801"/>
    <lineage>
        <taxon>Eukaryota</taxon>
        <taxon>Metazoa</taxon>
        <taxon>Ecdysozoa</taxon>
        <taxon>Arthropoda</taxon>
        <taxon>Hexapoda</taxon>
        <taxon>Insecta</taxon>
        <taxon>Pterygota</taxon>
        <taxon>Neoptera</taxon>
        <taxon>Endopterygota</taxon>
        <taxon>Diptera</taxon>
        <taxon>Brachycera</taxon>
        <taxon>Muscomorpha</taxon>
        <taxon>Hippoboscoidea</taxon>
        <taxon>Glossinidae</taxon>
        <taxon>Glossina</taxon>
    </lineage>
</organism>